<gene>
    <name evidence="1" type="ORF">MMF94_20645</name>
</gene>
<dbReference type="InterPro" id="IPR029063">
    <property type="entry name" value="SAM-dependent_MTases_sf"/>
</dbReference>
<dbReference type="PIRSF" id="PIRSF017393">
    <property type="entry name" value="MTase_SAV2177"/>
    <property type="match status" value="1"/>
</dbReference>
<organism evidence="1 2">
    <name type="scientific">Pseudonocardia alaniniphila</name>
    <dbReference type="NCBI Taxonomy" id="75291"/>
    <lineage>
        <taxon>Bacteria</taxon>
        <taxon>Bacillati</taxon>
        <taxon>Actinomycetota</taxon>
        <taxon>Actinomycetes</taxon>
        <taxon>Pseudonocardiales</taxon>
        <taxon>Pseudonocardiaceae</taxon>
        <taxon>Pseudonocardia</taxon>
    </lineage>
</organism>
<dbReference type="InterPro" id="IPR006764">
    <property type="entry name" value="SAM_dep_MeTrfase_SAV2177_type"/>
</dbReference>
<dbReference type="Proteomes" id="UP001299970">
    <property type="component" value="Unassembled WGS sequence"/>
</dbReference>
<dbReference type="Gene3D" id="3.40.50.150">
    <property type="entry name" value="Vaccinia Virus protein VP39"/>
    <property type="match status" value="1"/>
</dbReference>
<keyword evidence="1" id="KW-0808">Transferase</keyword>
<name>A0ABS9THV7_9PSEU</name>
<dbReference type="CDD" id="cd02440">
    <property type="entry name" value="AdoMet_MTases"/>
    <property type="match status" value="1"/>
</dbReference>
<keyword evidence="1" id="KW-0489">Methyltransferase</keyword>
<proteinExistence type="predicted"/>
<accession>A0ABS9THV7</accession>
<reference evidence="1 2" key="1">
    <citation type="submission" date="2022-03" db="EMBL/GenBank/DDBJ databases">
        <title>Pseudonocardia alaer sp. nov., a novel actinomycete isolated from reed forest soil.</title>
        <authorList>
            <person name="Wang L."/>
        </authorList>
    </citation>
    <scope>NUCLEOTIDE SEQUENCE [LARGE SCALE GENOMIC DNA]</scope>
    <source>
        <strain evidence="1 2">Y-16303</strain>
    </source>
</reference>
<dbReference type="EMBL" id="JAKXMK010000017">
    <property type="protein sequence ID" value="MCH6168104.1"/>
    <property type="molecule type" value="Genomic_DNA"/>
</dbReference>
<evidence type="ECO:0000313" key="2">
    <source>
        <dbReference type="Proteomes" id="UP001299970"/>
    </source>
</evidence>
<protein>
    <submittedName>
        <fullName evidence="1">SAM-dependent methyltransferase</fullName>
    </submittedName>
</protein>
<dbReference type="RefSeq" id="WP_241038747.1">
    <property type="nucleotide sequence ID" value="NZ_BAAAJF010000001.1"/>
</dbReference>
<comment type="caution">
    <text evidence="1">The sequence shown here is derived from an EMBL/GenBank/DDBJ whole genome shotgun (WGS) entry which is preliminary data.</text>
</comment>
<dbReference type="GO" id="GO:0032259">
    <property type="term" value="P:methylation"/>
    <property type="evidence" value="ECO:0007669"/>
    <property type="project" value="UniProtKB-KW"/>
</dbReference>
<dbReference type="SUPFAM" id="SSF53335">
    <property type="entry name" value="S-adenosyl-L-methionine-dependent methyltransferases"/>
    <property type="match status" value="1"/>
</dbReference>
<dbReference type="Pfam" id="PF04672">
    <property type="entry name" value="Methyltransf_19"/>
    <property type="match status" value="1"/>
</dbReference>
<sequence length="279" mass="30847">MKHDRAPGTENRGLDGTVPLPEIDLNMPSVARAYDFILGGKDHFEVDRRASDALYAAVPETGDLARSGRDLIRRTVTHLVADLGIRQIIDIGSGLPTVGNVHEIAHRVDPSVHVVYVDKDPIVLAHGRALLADEERTTVITADIRDPDAIFDNPTTRDFIDYDKPYAVLAVSILHHLHDEDALVTAEALKARLDPGAYLLLANFVDDDEPRAKELERAFLEGGLGTGRFRTWAELRRFNEGLDLVEPGLVYANDWHPDDETPVDSAVHTLFAAAMGRKR</sequence>
<dbReference type="GO" id="GO:0008168">
    <property type="term" value="F:methyltransferase activity"/>
    <property type="evidence" value="ECO:0007669"/>
    <property type="project" value="UniProtKB-KW"/>
</dbReference>
<keyword evidence="2" id="KW-1185">Reference proteome</keyword>
<evidence type="ECO:0000313" key="1">
    <source>
        <dbReference type="EMBL" id="MCH6168104.1"/>
    </source>
</evidence>